<evidence type="ECO:0000313" key="2">
    <source>
        <dbReference type="Proteomes" id="UP000006701"/>
    </source>
</evidence>
<gene>
    <name evidence="1" type="ORF">ACLA_025110</name>
</gene>
<name>A1CQ73_ASPCL</name>
<dbReference type="AlphaFoldDB" id="A1CQ73"/>
<dbReference type="RefSeq" id="XP_001269220.1">
    <property type="nucleotide sequence ID" value="XM_001269219.1"/>
</dbReference>
<dbReference type="KEGG" id="act:ACLA_025110"/>
<keyword evidence="2" id="KW-1185">Reference proteome</keyword>
<reference evidence="1 2" key="1">
    <citation type="journal article" date="2008" name="PLoS Genet.">
        <title>Genomic islands in the pathogenic filamentous fungus Aspergillus fumigatus.</title>
        <authorList>
            <person name="Fedorova N.D."/>
            <person name="Khaldi N."/>
            <person name="Joardar V.S."/>
            <person name="Maiti R."/>
            <person name="Amedeo P."/>
            <person name="Anderson M.J."/>
            <person name="Crabtree J."/>
            <person name="Silva J.C."/>
            <person name="Badger J.H."/>
            <person name="Albarraq A."/>
            <person name="Angiuoli S."/>
            <person name="Bussey H."/>
            <person name="Bowyer P."/>
            <person name="Cotty P.J."/>
            <person name="Dyer P.S."/>
            <person name="Egan A."/>
            <person name="Galens K."/>
            <person name="Fraser-Liggett C.M."/>
            <person name="Haas B.J."/>
            <person name="Inman J.M."/>
            <person name="Kent R."/>
            <person name="Lemieux S."/>
            <person name="Malavazi I."/>
            <person name="Orvis J."/>
            <person name="Roemer T."/>
            <person name="Ronning C.M."/>
            <person name="Sundaram J.P."/>
            <person name="Sutton G."/>
            <person name="Turner G."/>
            <person name="Venter J.C."/>
            <person name="White O.R."/>
            <person name="Whitty B.R."/>
            <person name="Youngman P."/>
            <person name="Wolfe K.H."/>
            <person name="Goldman G.H."/>
            <person name="Wortman J.R."/>
            <person name="Jiang B."/>
            <person name="Denning D.W."/>
            <person name="Nierman W.C."/>
        </authorList>
    </citation>
    <scope>NUCLEOTIDE SEQUENCE [LARGE SCALE GENOMIC DNA]</scope>
    <source>
        <strain evidence="2">ATCC 1007 / CBS 513.65 / DSM 816 / NCTC 3887 / NRRL 1</strain>
    </source>
</reference>
<organism evidence="1 2">
    <name type="scientific">Aspergillus clavatus (strain ATCC 1007 / CBS 513.65 / DSM 816 / NCTC 3887 / NRRL 1 / QM 1276 / 107)</name>
    <dbReference type="NCBI Taxonomy" id="344612"/>
    <lineage>
        <taxon>Eukaryota</taxon>
        <taxon>Fungi</taxon>
        <taxon>Dikarya</taxon>
        <taxon>Ascomycota</taxon>
        <taxon>Pezizomycotina</taxon>
        <taxon>Eurotiomycetes</taxon>
        <taxon>Eurotiomycetidae</taxon>
        <taxon>Eurotiales</taxon>
        <taxon>Aspergillaceae</taxon>
        <taxon>Aspergillus</taxon>
        <taxon>Aspergillus subgen. Fumigati</taxon>
    </lineage>
</organism>
<proteinExistence type="predicted"/>
<sequence>MAPSVFLIHTRLHPYAAFPNPLLPRYETGLDTKGGRPEISVVHRASSLNTTVHHGN</sequence>
<evidence type="ECO:0000313" key="1">
    <source>
        <dbReference type="EMBL" id="EAW07794.1"/>
    </source>
</evidence>
<dbReference type="EMBL" id="DS027059">
    <property type="protein sequence ID" value="EAW07794.1"/>
    <property type="molecule type" value="Genomic_DNA"/>
</dbReference>
<protein>
    <submittedName>
        <fullName evidence="1">Uncharacterized protein</fullName>
    </submittedName>
</protein>
<dbReference type="Proteomes" id="UP000006701">
    <property type="component" value="Unassembled WGS sequence"/>
</dbReference>
<accession>A1CQ73</accession>
<dbReference type="GeneID" id="4701818"/>
<dbReference type="HOGENOM" id="CLU_3013773_0_0_1"/>
<dbReference type="VEuPathDB" id="FungiDB:ACLA_025110"/>